<feature type="non-terminal residue" evidence="2">
    <location>
        <position position="1"/>
    </location>
</feature>
<accession>A0ABV7L8R3</accession>
<evidence type="ECO:0008006" key="4">
    <source>
        <dbReference type="Google" id="ProtNLM"/>
    </source>
</evidence>
<organism evidence="2 3">
    <name type="scientific">Marinibaculum pumilum</name>
    <dbReference type="NCBI Taxonomy" id="1766165"/>
    <lineage>
        <taxon>Bacteria</taxon>
        <taxon>Pseudomonadati</taxon>
        <taxon>Pseudomonadota</taxon>
        <taxon>Alphaproteobacteria</taxon>
        <taxon>Rhodospirillales</taxon>
        <taxon>Rhodospirillaceae</taxon>
        <taxon>Marinibaculum</taxon>
    </lineage>
</organism>
<reference evidence="3" key="1">
    <citation type="journal article" date="2019" name="Int. J. Syst. Evol. Microbiol.">
        <title>The Global Catalogue of Microorganisms (GCM) 10K type strain sequencing project: providing services to taxonomists for standard genome sequencing and annotation.</title>
        <authorList>
            <consortium name="The Broad Institute Genomics Platform"/>
            <consortium name="The Broad Institute Genome Sequencing Center for Infectious Disease"/>
            <person name="Wu L."/>
            <person name="Ma J."/>
        </authorList>
    </citation>
    <scope>NUCLEOTIDE SEQUENCE [LARGE SCALE GENOMIC DNA]</scope>
    <source>
        <strain evidence="3">KCTC 42964</strain>
    </source>
</reference>
<keyword evidence="1" id="KW-0472">Membrane</keyword>
<protein>
    <recommendedName>
        <fullName evidence="4">Glutathione S-transferase</fullName>
    </recommendedName>
</protein>
<gene>
    <name evidence="2" type="ORF">ACFOGJ_26365</name>
</gene>
<evidence type="ECO:0000313" key="2">
    <source>
        <dbReference type="EMBL" id="MFC3230796.1"/>
    </source>
</evidence>
<proteinExistence type="predicted"/>
<dbReference type="Proteomes" id="UP001595528">
    <property type="component" value="Unassembled WGS sequence"/>
</dbReference>
<evidence type="ECO:0000256" key="1">
    <source>
        <dbReference type="SAM" id="Phobius"/>
    </source>
</evidence>
<dbReference type="EMBL" id="JBHRTR010000049">
    <property type="protein sequence ID" value="MFC3230796.1"/>
    <property type="molecule type" value="Genomic_DNA"/>
</dbReference>
<feature type="transmembrane region" description="Helical" evidence="1">
    <location>
        <begin position="12"/>
        <end position="33"/>
    </location>
</feature>
<dbReference type="RefSeq" id="WP_379906252.1">
    <property type="nucleotide sequence ID" value="NZ_JBHRTR010000049.1"/>
</dbReference>
<sequence length="84" mass="9189">ARLRAQAADGSGYYLGAGLTAVDIYSAAFMALFRPLPEALCAMDPGTRAAFETRDPVTDAALDPVLLRHRDRIYRDHLELPLSL</sequence>
<name>A0ABV7L8R3_9PROT</name>
<keyword evidence="1" id="KW-0812">Transmembrane</keyword>
<comment type="caution">
    <text evidence="2">The sequence shown here is derived from an EMBL/GenBank/DDBJ whole genome shotgun (WGS) entry which is preliminary data.</text>
</comment>
<keyword evidence="3" id="KW-1185">Reference proteome</keyword>
<keyword evidence="1" id="KW-1133">Transmembrane helix</keyword>
<evidence type="ECO:0000313" key="3">
    <source>
        <dbReference type="Proteomes" id="UP001595528"/>
    </source>
</evidence>